<name>Q1AXR7_RUBXD</name>
<dbReference type="KEGG" id="rxy:Rxyl_0844"/>
<dbReference type="InterPro" id="IPR019845">
    <property type="entry name" value="Squalene/phytoene_synthase_CS"/>
</dbReference>
<dbReference type="RefSeq" id="WP_011563829.1">
    <property type="nucleotide sequence ID" value="NC_008148.1"/>
</dbReference>
<dbReference type="PhylomeDB" id="Q1AXR7"/>
<gene>
    <name evidence="3" type="ordered locus">Rxyl_0844</name>
</gene>
<dbReference type="CDD" id="cd00683">
    <property type="entry name" value="Trans_IPPS_HH"/>
    <property type="match status" value="1"/>
</dbReference>
<keyword evidence="2 3" id="KW-0808">Transferase</keyword>
<dbReference type="Gene3D" id="1.10.600.10">
    <property type="entry name" value="Farnesyl Diphosphate Synthase"/>
    <property type="match status" value="1"/>
</dbReference>
<dbReference type="EMBL" id="CP000386">
    <property type="protein sequence ID" value="ABG03811.1"/>
    <property type="molecule type" value="Genomic_DNA"/>
</dbReference>
<evidence type="ECO:0000313" key="4">
    <source>
        <dbReference type="Proteomes" id="UP000006637"/>
    </source>
</evidence>
<reference evidence="3 4" key="1">
    <citation type="submission" date="2006-06" db="EMBL/GenBank/DDBJ databases">
        <title>Complete sequence of Rubrobacter xylanophilus DSM 9941.</title>
        <authorList>
            <consortium name="US DOE Joint Genome Institute"/>
            <person name="Copeland A."/>
            <person name="Lucas S."/>
            <person name="Lapidus A."/>
            <person name="Barry K."/>
            <person name="Detter J.C."/>
            <person name="Glavina del Rio T."/>
            <person name="Hammon N."/>
            <person name="Israni S."/>
            <person name="Dalin E."/>
            <person name="Tice H."/>
            <person name="Pitluck S."/>
            <person name="Munk A.C."/>
            <person name="Brettin T."/>
            <person name="Bruce D."/>
            <person name="Han C."/>
            <person name="Tapia R."/>
            <person name="Gilna P."/>
            <person name="Schmutz J."/>
            <person name="Larimer F."/>
            <person name="Land M."/>
            <person name="Hauser L."/>
            <person name="Kyrpides N."/>
            <person name="Lykidis A."/>
            <person name="da Costa M.S."/>
            <person name="Rainey F.A."/>
            <person name="Empadinhas N."/>
            <person name="Jolivet E."/>
            <person name="Battista J.R."/>
            <person name="Richardson P."/>
        </authorList>
    </citation>
    <scope>NUCLEOTIDE SEQUENCE [LARGE SCALE GENOMIC DNA]</scope>
    <source>
        <strain evidence="4">DSM 9941 / NBRC 16129 / PRD-1</strain>
    </source>
</reference>
<evidence type="ECO:0000256" key="1">
    <source>
        <dbReference type="ARBA" id="ARBA00004684"/>
    </source>
</evidence>
<dbReference type="InterPro" id="IPR002060">
    <property type="entry name" value="Squ/phyt_synthse"/>
</dbReference>
<comment type="pathway">
    <text evidence="1">Carotenoid biosynthesis; phytoene biosynthesis.</text>
</comment>
<proteinExistence type="predicted"/>
<dbReference type="SFLD" id="SFLDS00005">
    <property type="entry name" value="Isoprenoid_Synthase_Type_I"/>
    <property type="match status" value="1"/>
</dbReference>
<evidence type="ECO:0000256" key="2">
    <source>
        <dbReference type="ARBA" id="ARBA00022679"/>
    </source>
</evidence>
<dbReference type="STRING" id="266117.Rxyl_0844"/>
<dbReference type="eggNOG" id="COG1562">
    <property type="taxonomic scope" value="Bacteria"/>
</dbReference>
<protein>
    <submittedName>
        <fullName evidence="3">Phytoene synthase</fullName>
        <ecNumber evidence="3">2.5.1.32</ecNumber>
    </submittedName>
</protein>
<dbReference type="PROSITE" id="PS01045">
    <property type="entry name" value="SQUALEN_PHYTOEN_SYN_2"/>
    <property type="match status" value="1"/>
</dbReference>
<dbReference type="SFLD" id="SFLDG01018">
    <property type="entry name" value="Squalene/Phytoene_Synthase_Lik"/>
    <property type="match status" value="1"/>
</dbReference>
<dbReference type="InterPro" id="IPR033904">
    <property type="entry name" value="Trans_IPPS_HH"/>
</dbReference>
<evidence type="ECO:0000313" key="3">
    <source>
        <dbReference type="EMBL" id="ABG03811.1"/>
    </source>
</evidence>
<dbReference type="OrthoDB" id="9807580at2"/>
<dbReference type="GO" id="GO:0051996">
    <property type="term" value="F:squalene synthase [NAD(P)H] activity"/>
    <property type="evidence" value="ECO:0007669"/>
    <property type="project" value="InterPro"/>
</dbReference>
<dbReference type="InterPro" id="IPR044843">
    <property type="entry name" value="Trans_IPPS_bact-type"/>
</dbReference>
<dbReference type="HOGENOM" id="CLU_037269_1_2_11"/>
<dbReference type="UniPathway" id="UPA00799"/>
<dbReference type="Proteomes" id="UP000006637">
    <property type="component" value="Chromosome"/>
</dbReference>
<dbReference type="GO" id="GO:0016117">
    <property type="term" value="P:carotenoid biosynthetic process"/>
    <property type="evidence" value="ECO:0007669"/>
    <property type="project" value="UniProtKB-ARBA"/>
</dbReference>
<dbReference type="AlphaFoldDB" id="Q1AXR7"/>
<organism evidence="3 4">
    <name type="scientific">Rubrobacter xylanophilus (strain DSM 9941 / JCM 11954 / NBRC 16129 / PRD-1)</name>
    <dbReference type="NCBI Taxonomy" id="266117"/>
    <lineage>
        <taxon>Bacteria</taxon>
        <taxon>Bacillati</taxon>
        <taxon>Actinomycetota</taxon>
        <taxon>Rubrobacteria</taxon>
        <taxon>Rubrobacterales</taxon>
        <taxon>Rubrobacteraceae</taxon>
        <taxon>Rubrobacter</taxon>
    </lineage>
</organism>
<dbReference type="EC" id="2.5.1.32" evidence="3"/>
<dbReference type="PANTHER" id="PTHR31480">
    <property type="entry name" value="BIFUNCTIONAL LYCOPENE CYCLASE/PHYTOENE SYNTHASE"/>
    <property type="match status" value="1"/>
</dbReference>
<dbReference type="InterPro" id="IPR008949">
    <property type="entry name" value="Isoprenoid_synthase_dom_sf"/>
</dbReference>
<sequence length="313" mass="35356">MRVDPARAALVDGGLSLEECYGLCRSIQRAHSRTYYFSTRLLEPEVRRGVHALYAFMRYADEIVDNPGRLPPEGQLAALERLEEEALAACRGGRTENPVLRAFADTARRCGIEERNVRAFMRSMKMDTSVTRYPTYRELEEYTYGSAAVVGIMMCRVLGVEDERAYPHAEALGTAMQLTNFLRDIAEDWRRGRVYLPLEDLERFGYREEELGEGVVDGRFAGLMRCEILRARGLYATADEGMGYIPRGRRYAVLVARRLYAAILDRIEEAGYDVFSRRAETTWPQKLALAAGCAFREPGEVLGLCPVRIATGP</sequence>
<accession>Q1AXR7</accession>
<dbReference type="SUPFAM" id="SSF48576">
    <property type="entry name" value="Terpenoid synthases"/>
    <property type="match status" value="1"/>
</dbReference>
<keyword evidence="4" id="KW-1185">Reference proteome</keyword>
<dbReference type="Pfam" id="PF00494">
    <property type="entry name" value="SQS_PSY"/>
    <property type="match status" value="1"/>
</dbReference>
<dbReference type="SFLD" id="SFLDG01212">
    <property type="entry name" value="Phytoene_synthase_like"/>
    <property type="match status" value="1"/>
</dbReference>
<dbReference type="GO" id="GO:0004311">
    <property type="term" value="F:geranylgeranyl diphosphate synthase activity"/>
    <property type="evidence" value="ECO:0007669"/>
    <property type="project" value="InterPro"/>
</dbReference>